<dbReference type="OrthoDB" id="3673077at2759"/>
<protein>
    <submittedName>
        <fullName evidence="2">Uncharacterized protein</fullName>
    </submittedName>
</protein>
<feature type="region of interest" description="Disordered" evidence="1">
    <location>
        <begin position="220"/>
        <end position="332"/>
    </location>
</feature>
<feature type="compositionally biased region" description="Polar residues" evidence="1">
    <location>
        <begin position="238"/>
        <end position="267"/>
    </location>
</feature>
<dbReference type="Proteomes" id="UP000651452">
    <property type="component" value="Unassembled WGS sequence"/>
</dbReference>
<feature type="compositionally biased region" description="Low complexity" evidence="1">
    <location>
        <begin position="221"/>
        <end position="236"/>
    </location>
</feature>
<proteinExistence type="predicted"/>
<sequence>MERPILALLQRTTSFNPEAATFSPVFSSPTPQVTDSVWATSPTASQAPTPAFPMAPMFNYSPFQASGSMHSLYRRDRLTPAPVCLEDFLVPDTQTLVKKLEEHPGVQEIQAPQTPARESLQSTQAHAGIATELPPFTFPPRRPHSDYSAVDINELSAGLGLPAMKVDTNDNSSPAVSQKSRYSQAHPGALYGKLIGWALDKPLTAKGLAEYLQNPDLNTLSVVPAATPPTSTTRTRQSNDAMRSTTSPISTQELEHTWNTPQGNISAPSERVDAPTAPPAFQHQHRRSSNSSASFRHHTRNPSNRRYPRRTSRAKRMDQGPMPSAADIYPDDANWTPSAPIYEGTDCMLHHDQSFEQPQVIVDSAFNWPTPAQVYRPEPAPTADDINDADTEVLALIVELPVPSLSTLASLGTPQDLDGIPCLELPCESRALTPAQLDGSRYGMKFHGIALGDEWELPKVGEFSEGEAFRVRPREHDGWGGWEWALRKGWGV</sequence>
<organism evidence="2 3">
    <name type="scientific">Ascochyta lentis</name>
    <dbReference type="NCBI Taxonomy" id="205686"/>
    <lineage>
        <taxon>Eukaryota</taxon>
        <taxon>Fungi</taxon>
        <taxon>Dikarya</taxon>
        <taxon>Ascomycota</taxon>
        <taxon>Pezizomycotina</taxon>
        <taxon>Dothideomycetes</taxon>
        <taxon>Pleosporomycetidae</taxon>
        <taxon>Pleosporales</taxon>
        <taxon>Pleosporineae</taxon>
        <taxon>Didymellaceae</taxon>
        <taxon>Ascochyta</taxon>
    </lineage>
</organism>
<gene>
    <name evidence="2" type="ORF">EKO04_009078</name>
</gene>
<reference evidence="2" key="1">
    <citation type="submission" date="2018-12" db="EMBL/GenBank/DDBJ databases">
        <authorList>
            <person name="Syme R.A."/>
            <person name="Farfan-Caceres L."/>
            <person name="Lichtenzveig J."/>
        </authorList>
    </citation>
    <scope>NUCLEOTIDE SEQUENCE</scope>
    <source>
        <strain evidence="2">Al4</strain>
    </source>
</reference>
<evidence type="ECO:0000313" key="2">
    <source>
        <dbReference type="EMBL" id="KAF9692831.1"/>
    </source>
</evidence>
<keyword evidence="3" id="KW-1185">Reference proteome</keyword>
<comment type="caution">
    <text evidence="2">The sequence shown here is derived from an EMBL/GenBank/DDBJ whole genome shotgun (WGS) entry which is preliminary data.</text>
</comment>
<reference evidence="2" key="2">
    <citation type="submission" date="2020-09" db="EMBL/GenBank/DDBJ databases">
        <title>Reference genome assembly for Australian Ascochyta lentis isolate Al4.</title>
        <authorList>
            <person name="Lee R.C."/>
            <person name="Farfan-Caceres L.M."/>
            <person name="Debler J.W."/>
            <person name="Williams A.H."/>
            <person name="Henares B.M."/>
        </authorList>
    </citation>
    <scope>NUCLEOTIDE SEQUENCE</scope>
    <source>
        <strain evidence="2">Al4</strain>
    </source>
</reference>
<accession>A0A8H7IZH2</accession>
<dbReference type="EMBL" id="RZGK01000017">
    <property type="protein sequence ID" value="KAF9692831.1"/>
    <property type="molecule type" value="Genomic_DNA"/>
</dbReference>
<evidence type="ECO:0000256" key="1">
    <source>
        <dbReference type="SAM" id="MobiDB-lite"/>
    </source>
</evidence>
<name>A0A8H7IZH2_9PLEO</name>
<dbReference type="AlphaFoldDB" id="A0A8H7IZH2"/>
<evidence type="ECO:0000313" key="3">
    <source>
        <dbReference type="Proteomes" id="UP000651452"/>
    </source>
</evidence>